<gene>
    <name evidence="9" type="primary">dxr</name>
    <name evidence="13" type="ORF">IX83_04330</name>
</gene>
<evidence type="ECO:0000259" key="11">
    <source>
        <dbReference type="Pfam" id="PF08436"/>
    </source>
</evidence>
<dbReference type="FunFam" id="3.40.50.720:FF:000045">
    <property type="entry name" value="1-deoxy-D-xylulose 5-phosphate reductoisomerase"/>
    <property type="match status" value="1"/>
</dbReference>
<evidence type="ECO:0000259" key="10">
    <source>
        <dbReference type="Pfam" id="PF02670"/>
    </source>
</evidence>
<dbReference type="AlphaFoldDB" id="A0A077DCM2"/>
<dbReference type="GO" id="GO:0030604">
    <property type="term" value="F:1-deoxy-D-xylulose-5-phosphate reductoisomerase activity"/>
    <property type="evidence" value="ECO:0007669"/>
    <property type="project" value="UniProtKB-UniRule"/>
</dbReference>
<dbReference type="InterPro" id="IPR036291">
    <property type="entry name" value="NAD(P)-bd_dom_sf"/>
</dbReference>
<evidence type="ECO:0000256" key="8">
    <source>
        <dbReference type="ARBA" id="ARBA00048543"/>
    </source>
</evidence>
<dbReference type="KEGG" id="bpsi:IX83_04330"/>
<keyword evidence="14" id="KW-1185">Reference proteome</keyword>
<evidence type="ECO:0000313" key="14">
    <source>
        <dbReference type="Proteomes" id="UP000028945"/>
    </source>
</evidence>
<feature type="binding site" evidence="9">
    <location>
        <position position="214"/>
    </location>
    <ligand>
        <name>1-deoxy-D-xylulose 5-phosphate</name>
        <dbReference type="ChEBI" id="CHEBI:57792"/>
    </ligand>
</feature>
<keyword evidence="13" id="KW-0413">Isomerase</keyword>
<reference evidence="13 14" key="1">
    <citation type="journal article" date="2014" name="BMC Genomics">
        <title>A genomic perspective on a new bacterial genus and species from the Alcaligenaceae family, Basilea psittacipulmonis.</title>
        <authorList>
            <person name="Whiteson K.L."/>
            <person name="Hernandez D."/>
            <person name="Lazarevic V."/>
            <person name="Gaia N."/>
            <person name="Farinelli L."/>
            <person name="Francois P."/>
            <person name="Pilo P."/>
            <person name="Frey J."/>
            <person name="Schrenzel J."/>
        </authorList>
    </citation>
    <scope>NUCLEOTIDE SEQUENCE [LARGE SCALE GENOMIC DNA]</scope>
    <source>
        <strain evidence="13 14">DSM 24701</strain>
    </source>
</reference>
<feature type="binding site" evidence="9">
    <location>
        <position position="10"/>
    </location>
    <ligand>
        <name>NADPH</name>
        <dbReference type="ChEBI" id="CHEBI:57783"/>
    </ligand>
</feature>
<dbReference type="Pfam" id="PF13288">
    <property type="entry name" value="DXPR_C"/>
    <property type="match status" value="1"/>
</dbReference>
<dbReference type="OrthoDB" id="9806546at2"/>
<feature type="binding site" evidence="9">
    <location>
        <position position="207"/>
    </location>
    <ligand>
        <name>NADPH</name>
        <dbReference type="ChEBI" id="CHEBI:57783"/>
    </ligand>
</feature>
<dbReference type="EMBL" id="CP009238">
    <property type="protein sequence ID" value="AIL32635.1"/>
    <property type="molecule type" value="Genomic_DNA"/>
</dbReference>
<evidence type="ECO:0000256" key="3">
    <source>
        <dbReference type="ARBA" id="ARBA00022723"/>
    </source>
</evidence>
<dbReference type="NCBIfam" id="TIGR00243">
    <property type="entry name" value="Dxr"/>
    <property type="match status" value="1"/>
</dbReference>
<feature type="binding site" evidence="9">
    <location>
        <position position="128"/>
    </location>
    <ligand>
        <name>NADPH</name>
        <dbReference type="ChEBI" id="CHEBI:57783"/>
    </ligand>
</feature>
<dbReference type="GO" id="GO:0016853">
    <property type="term" value="F:isomerase activity"/>
    <property type="evidence" value="ECO:0007669"/>
    <property type="project" value="UniProtKB-KW"/>
</dbReference>
<comment type="cofactor">
    <cofactor evidence="9">
        <name>Mg(2+)</name>
        <dbReference type="ChEBI" id="CHEBI:18420"/>
    </cofactor>
    <cofactor evidence="9">
        <name>Mn(2+)</name>
        <dbReference type="ChEBI" id="CHEBI:29035"/>
    </cofactor>
</comment>
<dbReference type="SUPFAM" id="SSF51735">
    <property type="entry name" value="NAD(P)-binding Rossmann-fold domains"/>
    <property type="match status" value="1"/>
</dbReference>
<comment type="catalytic activity">
    <reaction evidence="8">
        <text>2-C-methyl-D-erythritol 4-phosphate + NADP(+) = 1-deoxy-D-xylulose 5-phosphate + NADPH + H(+)</text>
        <dbReference type="Rhea" id="RHEA:13717"/>
        <dbReference type="ChEBI" id="CHEBI:15378"/>
        <dbReference type="ChEBI" id="CHEBI:57783"/>
        <dbReference type="ChEBI" id="CHEBI:57792"/>
        <dbReference type="ChEBI" id="CHEBI:58262"/>
        <dbReference type="ChEBI" id="CHEBI:58349"/>
        <dbReference type="EC" id="1.1.1.267"/>
    </reaction>
    <physiologicalReaction direction="right-to-left" evidence="8">
        <dbReference type="Rhea" id="RHEA:13719"/>
    </physiologicalReaction>
</comment>
<comment type="caution">
    <text evidence="9">Lacks conserved residue(s) required for the propagation of feature annotation.</text>
</comment>
<dbReference type="InterPro" id="IPR013512">
    <property type="entry name" value="DXP_reductoisomerase_N"/>
</dbReference>
<dbReference type="RefSeq" id="WP_038499564.1">
    <property type="nucleotide sequence ID" value="NZ_AFWK01000057.1"/>
</dbReference>
<feature type="binding site" evidence="9">
    <location>
        <position position="153"/>
    </location>
    <ligand>
        <name>1-deoxy-D-xylulose 5-phosphate</name>
        <dbReference type="ChEBI" id="CHEBI:57792"/>
    </ligand>
</feature>
<dbReference type="GO" id="GO:0030145">
    <property type="term" value="F:manganese ion binding"/>
    <property type="evidence" value="ECO:0007669"/>
    <property type="project" value="TreeGrafter"/>
</dbReference>
<comment type="function">
    <text evidence="9">Catalyzes the NADPH-dependent rearrangement and reduction of 1-deoxy-D-xylulose-5-phosphate (DXP) to 2-C-methyl-D-erythritol 4-phosphate (MEP).</text>
</comment>
<evidence type="ECO:0000256" key="5">
    <source>
        <dbReference type="ARBA" id="ARBA00023002"/>
    </source>
</evidence>
<feature type="binding site" evidence="9">
    <location>
        <position position="219"/>
    </location>
    <ligand>
        <name>1-deoxy-D-xylulose 5-phosphate</name>
        <dbReference type="ChEBI" id="CHEBI:57792"/>
    </ligand>
</feature>
<dbReference type="SUPFAM" id="SSF69055">
    <property type="entry name" value="1-deoxy-D-xylulose-5-phosphate reductoisomerase, C-terminal domain"/>
    <property type="match status" value="1"/>
</dbReference>
<dbReference type="HOGENOM" id="CLU_035714_4_0_4"/>
<keyword evidence="9" id="KW-0460">Magnesium</keyword>
<dbReference type="HAMAP" id="MF_00183">
    <property type="entry name" value="DXP_reductoisom"/>
    <property type="match status" value="1"/>
</dbReference>
<keyword evidence="4 9" id="KW-0521">NADP</keyword>
<dbReference type="InterPro" id="IPR013644">
    <property type="entry name" value="DXP_reductoisomerase_C"/>
</dbReference>
<dbReference type="GO" id="GO:0070402">
    <property type="term" value="F:NADPH binding"/>
    <property type="evidence" value="ECO:0007669"/>
    <property type="project" value="InterPro"/>
</dbReference>
<feature type="binding site" evidence="9">
    <location>
        <position position="223"/>
    </location>
    <ligand>
        <name>1-deoxy-D-xylulose 5-phosphate</name>
        <dbReference type="ChEBI" id="CHEBI:57792"/>
    </ligand>
</feature>
<comment type="similarity">
    <text evidence="2 9">Belongs to the DXR family.</text>
</comment>
<evidence type="ECO:0000256" key="6">
    <source>
        <dbReference type="ARBA" id="ARBA00023211"/>
    </source>
</evidence>
<keyword evidence="6 9" id="KW-0464">Manganese</keyword>
<feature type="binding site" evidence="9">
    <location>
        <position position="223"/>
    </location>
    <ligand>
        <name>Mn(2+)</name>
        <dbReference type="ChEBI" id="CHEBI:29035"/>
    </ligand>
</feature>
<dbReference type="Pfam" id="PF02670">
    <property type="entry name" value="DXP_reductoisom"/>
    <property type="match status" value="1"/>
</dbReference>
<sequence length="392" mass="42755">MENVVILGATGSIGKNTLNVIASHPDKFKVYALTAHRNTKMLFEQAKVFLPNVLVVGSKDAVQELNTYYESCPELTVPKILVGQEGLCEVAQDSAVDTVVAAIVGIAGLSSVFSAAKAGKKILLANKESLVAAGDLFLKTVQASGATLLPVDSEHNAIFQCLNQNQAKMLRRLILTASGGPFLNTPLAELAQVTPEQACKHPNWSMGRKISVDSATMANKGLEVIEAYYLFGVQREQIEVLIHPQSVVHSMVEYADGSILAQMGYADMRIPISYALAYPDRISSNVPTFNLSQLTELRFSLPDYDKFTCLKLAYDALSLGSAYCNAFNAANEMLVNTFLNKEISYPRIAQGIEAILNDMVAENLPAPQSLDDVYDTDLMVREKTILWIRNAQ</sequence>
<dbReference type="InterPro" id="IPR003821">
    <property type="entry name" value="DXP_reductoisomerase"/>
</dbReference>
<dbReference type="eggNOG" id="COG0743">
    <property type="taxonomic scope" value="Bacteria"/>
</dbReference>
<dbReference type="STRING" id="1072685.IX83_04330"/>
<dbReference type="UniPathway" id="UPA00056">
    <property type="reaction ID" value="UER00092"/>
</dbReference>
<dbReference type="Gene3D" id="1.10.1740.10">
    <property type="match status" value="1"/>
</dbReference>
<comment type="pathway">
    <text evidence="1 9">Isoprenoid biosynthesis; isopentenyl diphosphate biosynthesis via DXP pathway; isopentenyl diphosphate from 1-deoxy-D-xylulose 5-phosphate: step 1/6.</text>
</comment>
<feature type="binding site" evidence="9">
    <location>
        <position position="127"/>
    </location>
    <ligand>
        <name>1-deoxy-D-xylulose 5-phosphate</name>
        <dbReference type="ChEBI" id="CHEBI:57792"/>
    </ligand>
</feature>
<keyword evidence="7 9" id="KW-0414">Isoprene biosynthesis</keyword>
<dbReference type="PANTHER" id="PTHR30525:SF0">
    <property type="entry name" value="1-DEOXY-D-XYLULOSE 5-PHOSPHATE REDUCTOISOMERASE, CHLOROPLASTIC"/>
    <property type="match status" value="1"/>
</dbReference>
<evidence type="ECO:0000256" key="2">
    <source>
        <dbReference type="ARBA" id="ARBA00006825"/>
    </source>
</evidence>
<feature type="domain" description="1-deoxy-D-xylulose 5-phosphate reductoisomerase N-terminal" evidence="10">
    <location>
        <begin position="4"/>
        <end position="134"/>
    </location>
</feature>
<evidence type="ECO:0000256" key="4">
    <source>
        <dbReference type="ARBA" id="ARBA00022857"/>
    </source>
</evidence>
<dbReference type="PIRSF" id="PIRSF006205">
    <property type="entry name" value="Dxp_reductismrs"/>
    <property type="match status" value="1"/>
</dbReference>
<protein>
    <recommendedName>
        <fullName evidence="9">1-deoxy-D-xylulose 5-phosphate reductoisomerase</fullName>
        <shortName evidence="9">DXP reductoisomerase</shortName>
        <ecNumber evidence="9">1.1.1.267</ecNumber>
    </recommendedName>
    <alternativeName>
        <fullName evidence="9">1-deoxyxylulose-5-phosphate reductoisomerase</fullName>
    </alternativeName>
    <alternativeName>
        <fullName evidence="9">2-C-methyl-D-erythritol 4-phosphate synthase</fullName>
    </alternativeName>
</protein>
<feature type="binding site" evidence="9">
    <location>
        <position position="37"/>
    </location>
    <ligand>
        <name>NADPH</name>
        <dbReference type="ChEBI" id="CHEBI:57783"/>
    </ligand>
</feature>
<proteinExistence type="inferred from homology"/>
<dbReference type="GO" id="GO:0051484">
    <property type="term" value="P:isopentenyl diphosphate biosynthetic process, methylerythritol 4-phosphate pathway involved in terpenoid biosynthetic process"/>
    <property type="evidence" value="ECO:0007669"/>
    <property type="project" value="UniProtKB-ARBA"/>
</dbReference>
<dbReference type="EC" id="1.1.1.267" evidence="9"/>
<feature type="binding site" evidence="9">
    <location>
        <position position="154"/>
    </location>
    <ligand>
        <name>Mn(2+)</name>
        <dbReference type="ChEBI" id="CHEBI:29035"/>
    </ligand>
</feature>
<dbReference type="SUPFAM" id="SSF55347">
    <property type="entry name" value="Glyceraldehyde-3-phosphate dehydrogenase-like, C-terminal domain"/>
    <property type="match status" value="1"/>
</dbReference>
<evidence type="ECO:0000313" key="13">
    <source>
        <dbReference type="EMBL" id="AIL32635.1"/>
    </source>
</evidence>
<feature type="binding site" evidence="9">
    <location>
        <position position="178"/>
    </location>
    <ligand>
        <name>1-deoxy-D-xylulose 5-phosphate</name>
        <dbReference type="ChEBI" id="CHEBI:57792"/>
    </ligand>
</feature>
<feature type="domain" description="1-deoxy-D-xylulose 5-phosphate reductoisomerase C-terminal" evidence="11">
    <location>
        <begin position="148"/>
        <end position="231"/>
    </location>
</feature>
<dbReference type="Proteomes" id="UP000028945">
    <property type="component" value="Chromosome"/>
</dbReference>
<evidence type="ECO:0000256" key="7">
    <source>
        <dbReference type="ARBA" id="ARBA00023229"/>
    </source>
</evidence>
<dbReference type="InterPro" id="IPR036169">
    <property type="entry name" value="DXPR_C_sf"/>
</dbReference>
<feature type="binding site" evidence="9">
    <location>
        <position position="13"/>
    </location>
    <ligand>
        <name>NADPH</name>
        <dbReference type="ChEBI" id="CHEBI:57783"/>
    </ligand>
</feature>
<feature type="binding site" evidence="9">
    <location>
        <position position="220"/>
    </location>
    <ligand>
        <name>1-deoxy-D-xylulose 5-phosphate</name>
        <dbReference type="ChEBI" id="CHEBI:57792"/>
    </ligand>
</feature>
<keyword evidence="3 9" id="KW-0479">Metal-binding</keyword>
<organism evidence="13 14">
    <name type="scientific">Basilea psittacipulmonis DSM 24701</name>
    <dbReference type="NCBI Taxonomy" id="1072685"/>
    <lineage>
        <taxon>Bacteria</taxon>
        <taxon>Pseudomonadati</taxon>
        <taxon>Pseudomonadota</taxon>
        <taxon>Betaproteobacteria</taxon>
        <taxon>Burkholderiales</taxon>
        <taxon>Alcaligenaceae</taxon>
        <taxon>Basilea</taxon>
    </lineage>
</organism>
<feature type="binding site" evidence="9">
    <location>
        <position position="201"/>
    </location>
    <ligand>
        <name>1-deoxy-D-xylulose 5-phosphate</name>
        <dbReference type="ChEBI" id="CHEBI:57792"/>
    </ligand>
</feature>
<feature type="binding site" evidence="9">
    <location>
        <position position="152"/>
    </location>
    <ligand>
        <name>Mn(2+)</name>
        <dbReference type="ChEBI" id="CHEBI:29035"/>
    </ligand>
</feature>
<dbReference type="NCBIfam" id="NF009114">
    <property type="entry name" value="PRK12464.1"/>
    <property type="match status" value="1"/>
</dbReference>
<dbReference type="Pfam" id="PF08436">
    <property type="entry name" value="DXP_redisom_C"/>
    <property type="match status" value="1"/>
</dbReference>
<dbReference type="PANTHER" id="PTHR30525">
    <property type="entry name" value="1-DEOXY-D-XYLULOSE 5-PHOSPHATE REDUCTOISOMERASE"/>
    <property type="match status" value="1"/>
</dbReference>
<evidence type="ECO:0000259" key="12">
    <source>
        <dbReference type="Pfam" id="PF13288"/>
    </source>
</evidence>
<feature type="binding site" evidence="9">
    <location>
        <position position="38"/>
    </location>
    <ligand>
        <name>NADPH</name>
        <dbReference type="ChEBI" id="CHEBI:57783"/>
    </ligand>
</feature>
<feature type="binding site" evidence="9">
    <location>
        <position position="11"/>
    </location>
    <ligand>
        <name>NADPH</name>
        <dbReference type="ChEBI" id="CHEBI:57783"/>
    </ligand>
</feature>
<dbReference type="Gene3D" id="3.40.50.720">
    <property type="entry name" value="NAD(P)-binding Rossmann-like Domain"/>
    <property type="match status" value="1"/>
</dbReference>
<feature type="binding site" evidence="9">
    <location>
        <position position="154"/>
    </location>
    <ligand>
        <name>1-deoxy-D-xylulose 5-phosphate</name>
        <dbReference type="ChEBI" id="CHEBI:57792"/>
    </ligand>
</feature>
<accession>A0A077DCM2</accession>
<evidence type="ECO:0000256" key="9">
    <source>
        <dbReference type="HAMAP-Rule" id="MF_00183"/>
    </source>
</evidence>
<evidence type="ECO:0000256" key="1">
    <source>
        <dbReference type="ARBA" id="ARBA00005094"/>
    </source>
</evidence>
<keyword evidence="5 9" id="KW-0560">Oxidoreductase</keyword>
<dbReference type="InterPro" id="IPR026877">
    <property type="entry name" value="DXPR_C"/>
</dbReference>
<feature type="binding site" evidence="9">
    <location>
        <position position="126"/>
    </location>
    <ligand>
        <name>NADPH</name>
        <dbReference type="ChEBI" id="CHEBI:57783"/>
    </ligand>
</feature>
<feature type="domain" description="DXP reductoisomerase C-terminal" evidence="12">
    <location>
        <begin position="263"/>
        <end position="382"/>
    </location>
</feature>
<name>A0A077DCM2_9BURK</name>
<feature type="binding site" evidence="9">
    <location>
        <position position="12"/>
    </location>
    <ligand>
        <name>NADPH</name>
        <dbReference type="ChEBI" id="CHEBI:57783"/>
    </ligand>
</feature>